<comment type="caution">
    <text evidence="1">The sequence shown here is derived from an EMBL/GenBank/DDBJ whole genome shotgun (WGS) entry which is preliminary data.</text>
</comment>
<accession>A0ABP8JR78</accession>
<protein>
    <recommendedName>
        <fullName evidence="3">SRPBCC family protein</fullName>
    </recommendedName>
</protein>
<evidence type="ECO:0000313" key="1">
    <source>
        <dbReference type="EMBL" id="GAA4394866.1"/>
    </source>
</evidence>
<dbReference type="RefSeq" id="WP_345032518.1">
    <property type="nucleotide sequence ID" value="NZ_BAABGL010000034.1"/>
</dbReference>
<gene>
    <name evidence="1" type="ORF">GCM10023167_24740</name>
</gene>
<proteinExistence type="predicted"/>
<name>A0ABP8JR78_9MICO</name>
<dbReference type="Proteomes" id="UP001500642">
    <property type="component" value="Unassembled WGS sequence"/>
</dbReference>
<evidence type="ECO:0000313" key="2">
    <source>
        <dbReference type="Proteomes" id="UP001500642"/>
    </source>
</evidence>
<evidence type="ECO:0008006" key="3">
    <source>
        <dbReference type="Google" id="ProtNLM"/>
    </source>
</evidence>
<organism evidence="1 2">
    <name type="scientific">Brevibacterium pityocampae</name>
    <dbReference type="NCBI Taxonomy" id="506594"/>
    <lineage>
        <taxon>Bacteria</taxon>
        <taxon>Bacillati</taxon>
        <taxon>Actinomycetota</taxon>
        <taxon>Actinomycetes</taxon>
        <taxon>Micrococcales</taxon>
        <taxon>Brevibacteriaceae</taxon>
        <taxon>Brevibacterium</taxon>
    </lineage>
</organism>
<keyword evidence="2" id="KW-1185">Reference proteome</keyword>
<sequence>MRVRNRQSRDLDRPAAEVAALLSTLGTRDDGLWPVHLWFPMRLDGPPLVGAAGGHGPVRYHCTERSPDAVTFAFDSILGSRHWRGFHRFVVVPSARGSRLVHDLELRIGPWRRLQWAVLVGPLHDAVLEDLLDRAAGVTGPPRWSPWFRLLRRVYPRIRARGSAA</sequence>
<reference evidence="2" key="1">
    <citation type="journal article" date="2019" name="Int. J. Syst. Evol. Microbiol.">
        <title>The Global Catalogue of Microorganisms (GCM) 10K type strain sequencing project: providing services to taxonomists for standard genome sequencing and annotation.</title>
        <authorList>
            <consortium name="The Broad Institute Genomics Platform"/>
            <consortium name="The Broad Institute Genome Sequencing Center for Infectious Disease"/>
            <person name="Wu L."/>
            <person name="Ma J."/>
        </authorList>
    </citation>
    <scope>NUCLEOTIDE SEQUENCE [LARGE SCALE GENOMIC DNA]</scope>
    <source>
        <strain evidence="2">JCM 17808</strain>
    </source>
</reference>
<dbReference type="SUPFAM" id="SSF55961">
    <property type="entry name" value="Bet v1-like"/>
    <property type="match status" value="1"/>
</dbReference>
<dbReference type="EMBL" id="BAABGL010000034">
    <property type="protein sequence ID" value="GAA4394866.1"/>
    <property type="molecule type" value="Genomic_DNA"/>
</dbReference>